<dbReference type="AlphaFoldDB" id="A0A7K0G4K3"/>
<dbReference type="GO" id="GO:0003887">
    <property type="term" value="F:DNA-directed DNA polymerase activity"/>
    <property type="evidence" value="ECO:0007669"/>
    <property type="project" value="InterPro"/>
</dbReference>
<name>A0A7K0G4K3_9SPHI</name>
<reference evidence="3 4" key="1">
    <citation type="submission" date="2019-11" db="EMBL/GenBank/DDBJ databases">
        <title>Pedobacter petrophilus genome.</title>
        <authorList>
            <person name="Feldbauer M.J."/>
            <person name="Newman J.D."/>
        </authorList>
    </citation>
    <scope>NUCLEOTIDE SEQUENCE [LARGE SCALE GENOMIC DNA]</scope>
    <source>
        <strain evidence="3 4">LMG 29686</strain>
    </source>
</reference>
<sequence>MEVYQIPANKVIMQHNMITSGRYDFTACQLDILFMLLACLEKGDDKDKEYDIHVQDIELITGRKWNYQQLREASQDIGSRMFEIETTEKYIQLWLFKSFTYHTGKGYFTVAINDKARPYFFELKNNFTRMQLKAVLSCSSKYAKRLYALACQWRSAGVVKMTISDLKEMLSLKDPKGKTKEQFERISEFQTKVLDIAKKQINEHTDVQFDYDLKKRGRSYELIVIYVDFKKEKQLTIDFNQSIEFQKAVRTVTAYGVSEDMAKLIAHKNFDEFLKLIEQMKKGKTAINDPAAFIVGVFQKKGVISIKS</sequence>
<dbReference type="Proteomes" id="UP000487757">
    <property type="component" value="Unassembled WGS sequence"/>
</dbReference>
<evidence type="ECO:0000313" key="3">
    <source>
        <dbReference type="EMBL" id="MRX78738.1"/>
    </source>
</evidence>
<proteinExistence type="inferred from homology"/>
<organism evidence="3 4">
    <name type="scientific">Pedobacter petrophilus</name>
    <dbReference type="NCBI Taxonomy" id="1908241"/>
    <lineage>
        <taxon>Bacteria</taxon>
        <taxon>Pseudomonadati</taxon>
        <taxon>Bacteroidota</taxon>
        <taxon>Sphingobacteriia</taxon>
        <taxon>Sphingobacteriales</taxon>
        <taxon>Sphingobacteriaceae</taxon>
        <taxon>Pedobacter</taxon>
    </lineage>
</organism>
<accession>A0A7K0G4K3</accession>
<comment type="similarity">
    <text evidence="1">Belongs to the initiator RepB protein family.</text>
</comment>
<dbReference type="SUPFAM" id="SSF46785">
    <property type="entry name" value="Winged helix' DNA-binding domain"/>
    <property type="match status" value="2"/>
</dbReference>
<dbReference type="InterPro" id="IPR000525">
    <property type="entry name" value="Initiator_Rep_WH1"/>
</dbReference>
<dbReference type="Pfam" id="PF21205">
    <property type="entry name" value="Rep3_C"/>
    <property type="match status" value="1"/>
</dbReference>
<evidence type="ECO:0000313" key="4">
    <source>
        <dbReference type="Proteomes" id="UP000487757"/>
    </source>
</evidence>
<comment type="caution">
    <text evidence="3">The sequence shown here is derived from an EMBL/GenBank/DDBJ whole genome shotgun (WGS) entry which is preliminary data.</text>
</comment>
<dbReference type="InterPro" id="IPR036388">
    <property type="entry name" value="WH-like_DNA-bd_sf"/>
</dbReference>
<dbReference type="RefSeq" id="WP_154283138.1">
    <property type="nucleotide sequence ID" value="NZ_JBHUJQ010000002.1"/>
</dbReference>
<dbReference type="InterPro" id="IPR036390">
    <property type="entry name" value="WH_DNA-bd_sf"/>
</dbReference>
<feature type="domain" description="Initiator Rep protein WH1" evidence="2">
    <location>
        <begin position="12"/>
        <end position="151"/>
    </location>
</feature>
<dbReference type="OrthoDB" id="1428208at2"/>
<dbReference type="Pfam" id="PF01051">
    <property type="entry name" value="Rep3_N"/>
    <property type="match status" value="1"/>
</dbReference>
<dbReference type="GO" id="GO:0006270">
    <property type="term" value="P:DNA replication initiation"/>
    <property type="evidence" value="ECO:0007669"/>
    <property type="project" value="InterPro"/>
</dbReference>
<gene>
    <name evidence="3" type="ORF">GJU39_21920</name>
</gene>
<protein>
    <submittedName>
        <fullName evidence="3">RepB family plasmid replication initiator protein</fullName>
    </submittedName>
</protein>
<keyword evidence="4" id="KW-1185">Reference proteome</keyword>
<evidence type="ECO:0000256" key="1">
    <source>
        <dbReference type="ARBA" id="ARBA00038283"/>
    </source>
</evidence>
<dbReference type="Gene3D" id="1.10.10.10">
    <property type="entry name" value="Winged helix-like DNA-binding domain superfamily/Winged helix DNA-binding domain"/>
    <property type="match status" value="2"/>
</dbReference>
<dbReference type="EMBL" id="WKKH01000070">
    <property type="protein sequence ID" value="MRX78738.1"/>
    <property type="molecule type" value="Genomic_DNA"/>
</dbReference>
<evidence type="ECO:0000259" key="2">
    <source>
        <dbReference type="Pfam" id="PF01051"/>
    </source>
</evidence>